<gene>
    <name evidence="1" type="ORF">E5163_12120</name>
</gene>
<comment type="caution">
    <text evidence="1">The sequence shown here is derived from an EMBL/GenBank/DDBJ whole genome shotgun (WGS) entry which is preliminary data.</text>
</comment>
<reference evidence="1 2" key="1">
    <citation type="journal article" date="2017" name="Int. J. Syst. Evol. Microbiol.">
        <title>Marinicauda algicola sp. nov., isolated from a marine red alga Rhodosorus marinus.</title>
        <authorList>
            <person name="Jeong S.E."/>
            <person name="Jeon S.H."/>
            <person name="Chun B.H."/>
            <person name="Kim D.W."/>
            <person name="Jeon C.O."/>
        </authorList>
    </citation>
    <scope>NUCLEOTIDE SEQUENCE [LARGE SCALE GENOMIC DNA]</scope>
    <source>
        <strain evidence="1 2">JCM 31718</strain>
    </source>
</reference>
<evidence type="ECO:0000313" key="2">
    <source>
        <dbReference type="Proteomes" id="UP000308054"/>
    </source>
</evidence>
<organism evidence="1 2">
    <name type="scientific">Marinicauda algicola</name>
    <dbReference type="NCBI Taxonomy" id="2029849"/>
    <lineage>
        <taxon>Bacteria</taxon>
        <taxon>Pseudomonadati</taxon>
        <taxon>Pseudomonadota</taxon>
        <taxon>Alphaproteobacteria</taxon>
        <taxon>Maricaulales</taxon>
        <taxon>Maricaulaceae</taxon>
        <taxon>Marinicauda</taxon>
    </lineage>
</organism>
<dbReference type="Proteomes" id="UP000308054">
    <property type="component" value="Unassembled WGS sequence"/>
</dbReference>
<accession>A0A4S2H0E5</accession>
<evidence type="ECO:0000313" key="1">
    <source>
        <dbReference type="EMBL" id="TGY88552.1"/>
    </source>
</evidence>
<dbReference type="EMBL" id="SRXW01000003">
    <property type="protein sequence ID" value="TGY88552.1"/>
    <property type="molecule type" value="Genomic_DNA"/>
</dbReference>
<name>A0A4S2H0E5_9PROT</name>
<dbReference type="RefSeq" id="WP_135996398.1">
    <property type="nucleotide sequence ID" value="NZ_CP071057.1"/>
</dbReference>
<protein>
    <submittedName>
        <fullName evidence="1">Uncharacterized protein</fullName>
    </submittedName>
</protein>
<dbReference type="OrthoDB" id="7629758at2"/>
<keyword evidence="2" id="KW-1185">Reference proteome</keyword>
<dbReference type="AlphaFoldDB" id="A0A4S2H0E5"/>
<proteinExistence type="predicted"/>
<sequence>MLFLFNDVVFDVGDPREAALSAHTPLDPAVLKSFNVAKTIKLVRETIFEFPEIARERPDKALFLSAMVAWKTGEANAMLAVRPTAARTPRDVQIRLADVSIVTLAQLRELQGGGRLTARAANDAVWDHAPQRLQA</sequence>